<dbReference type="AlphaFoldDB" id="A0A011PUH6"/>
<dbReference type="EMBL" id="JEMY01000003">
    <property type="protein sequence ID" value="EXI91066.1"/>
    <property type="molecule type" value="Genomic_DNA"/>
</dbReference>
<organism evidence="1 2">
    <name type="scientific">Accumulibacter regalis</name>
    <dbReference type="NCBI Taxonomy" id="522306"/>
    <lineage>
        <taxon>Bacteria</taxon>
        <taxon>Pseudomonadati</taxon>
        <taxon>Pseudomonadota</taxon>
        <taxon>Betaproteobacteria</taxon>
        <taxon>Candidatus Accumulibacter</taxon>
    </lineage>
</organism>
<dbReference type="eggNOG" id="COG0012">
    <property type="taxonomic scope" value="Bacteria"/>
</dbReference>
<dbReference type="PATRIC" id="fig|1454004.3.peg.421"/>
<evidence type="ECO:0000313" key="1">
    <source>
        <dbReference type="EMBL" id="EXI91066.1"/>
    </source>
</evidence>
<evidence type="ECO:0000313" key="2">
    <source>
        <dbReference type="Proteomes" id="UP000022141"/>
    </source>
</evidence>
<gene>
    <name evidence="1" type="ORF">AW11_00407</name>
</gene>
<reference evidence="1" key="1">
    <citation type="submission" date="2014-02" db="EMBL/GenBank/DDBJ databases">
        <title>Expanding our view of genomic diversity in Candidatus Accumulibacter clades.</title>
        <authorList>
            <person name="Skennerton C.T."/>
            <person name="Barr J.J."/>
            <person name="Slater F.R."/>
            <person name="Bond P.L."/>
            <person name="Tyson G.W."/>
        </authorList>
    </citation>
    <scope>NUCLEOTIDE SEQUENCE [LARGE SCALE GENOMIC DNA]</scope>
</reference>
<keyword evidence="2" id="KW-1185">Reference proteome</keyword>
<sequence length="525" mass="59274">MDIFLKKHEESILGVVEGFDRIIFKGYLTSMFPDGAFGRYLSKRGVLLKDAGKFFESETETLIQHAKTTAEEAGRPYHFLASAHTHASGRSKEAMARAIAEQDGISEGLVCIFSVIEPCVSFSVAGNRKTQRLEVVRRNRRCLHLYWYLIDPVFGWMHVRIQTWAPYATQIYVNGREWLCRQLPQMGVAFERSDNKILWVSDFEATATLAEQFNHTDWPAFLIRQVASVNPLLPAIAAAKFDGYWFGIDQAEVATDILFKSRADLERIHQDLVHAAVTGFGATDVMRFLGQKPHHAFTGEVVIDSKKRPEGCRIKFRIRRNSVKLYDHLNVLRIETTLNNPAEFKILTSSENAQGQVVCRWSPMRKGVSNFWRYAEVAHGANSRLIDALANAPLQGQAIEAIDRLCRSQSKAGRHVAAFNPVTAENVALFTSLLAGEFAINGFRNRDLQAKLYSAPSNNPAEIKRRTHRTSRLIAKLRGHGLIAKVTNSRLYRVTQNGVKAMWAAVRCRRIDFPTAFNMSESFAQ</sequence>
<protein>
    <submittedName>
        <fullName evidence="1">Uncharacterized protein</fullName>
    </submittedName>
</protein>
<dbReference type="Proteomes" id="UP000022141">
    <property type="component" value="Unassembled WGS sequence"/>
</dbReference>
<name>A0A011PUH6_ACCRE</name>
<dbReference type="STRING" id="1454004.AW11_00407"/>
<comment type="caution">
    <text evidence="1">The sequence shown here is derived from an EMBL/GenBank/DDBJ whole genome shotgun (WGS) entry which is preliminary data.</text>
</comment>
<accession>A0A011PUH6</accession>
<proteinExistence type="predicted"/>